<protein>
    <submittedName>
        <fullName evidence="1">Uncharacterized protein</fullName>
    </submittedName>
</protein>
<sequence>MKLMRNPNDQVIFNENLPYRSGFILCHDMYYLCIRLLIANVMEQKHLPPAGGRGKVRRLKLPP</sequence>
<dbReference type="AlphaFoldDB" id="A0A1L3MUZ8"/>
<reference evidence="1 2" key="1">
    <citation type="journal article" date="2016" name="Sci. Rep.">
        <title>Complete genome sequence and transcriptomic analysis of a novel marine strain Bacillus weihaiensis reveals the mechanism of brown algae degradation.</title>
        <authorList>
            <person name="Zhu Y."/>
            <person name="Chen P."/>
            <person name="Bao Y."/>
            <person name="Men Y."/>
            <person name="Zeng Y."/>
            <person name="Yang J."/>
            <person name="Sun J."/>
            <person name="Sun Y."/>
        </authorList>
    </citation>
    <scope>NUCLEOTIDE SEQUENCE [LARGE SCALE GENOMIC DNA]</scope>
    <source>
        <strain evidence="1 2">Alg07</strain>
    </source>
</reference>
<dbReference type="Proteomes" id="UP000181936">
    <property type="component" value="Chromosome"/>
</dbReference>
<organism evidence="1 2">
    <name type="scientific">Bacillus weihaiensis</name>
    <dbReference type="NCBI Taxonomy" id="1547283"/>
    <lineage>
        <taxon>Bacteria</taxon>
        <taxon>Bacillati</taxon>
        <taxon>Bacillota</taxon>
        <taxon>Bacilli</taxon>
        <taxon>Bacillales</taxon>
        <taxon>Bacillaceae</taxon>
        <taxon>Bacillus</taxon>
    </lineage>
</organism>
<name>A0A1L3MUZ8_9BACI</name>
<dbReference type="KEGG" id="bwh:A9C19_16195"/>
<accession>A0A1L3MUZ8</accession>
<dbReference type="EMBL" id="CP016020">
    <property type="protein sequence ID" value="APH06158.1"/>
    <property type="molecule type" value="Genomic_DNA"/>
</dbReference>
<keyword evidence="2" id="KW-1185">Reference proteome</keyword>
<proteinExistence type="predicted"/>
<evidence type="ECO:0000313" key="2">
    <source>
        <dbReference type="Proteomes" id="UP000181936"/>
    </source>
</evidence>
<gene>
    <name evidence="1" type="ORF">A9C19_16195</name>
</gene>
<evidence type="ECO:0000313" key="1">
    <source>
        <dbReference type="EMBL" id="APH06158.1"/>
    </source>
</evidence>